<proteinExistence type="predicted"/>
<protein>
    <submittedName>
        <fullName evidence="1">Uncharacterized protein</fullName>
    </submittedName>
</protein>
<gene>
    <name evidence="1" type="ORF">AB5J58_48080</name>
</gene>
<reference evidence="1" key="1">
    <citation type="submission" date="2024-07" db="EMBL/GenBank/DDBJ databases">
        <authorList>
            <person name="Yu S.T."/>
        </authorList>
    </citation>
    <scope>NUCLEOTIDE SEQUENCE</scope>
    <source>
        <strain evidence="1">R08</strain>
    </source>
</reference>
<organism evidence="1">
    <name type="scientific">Streptomyces sp. R08</name>
    <dbReference type="NCBI Taxonomy" id="3238624"/>
    <lineage>
        <taxon>Bacteria</taxon>
        <taxon>Bacillati</taxon>
        <taxon>Actinomycetota</taxon>
        <taxon>Actinomycetes</taxon>
        <taxon>Kitasatosporales</taxon>
        <taxon>Streptomycetaceae</taxon>
        <taxon>Streptomyces</taxon>
    </lineage>
</organism>
<dbReference type="RefSeq" id="WP_369192256.1">
    <property type="nucleotide sequence ID" value="NZ_CP163431.1"/>
</dbReference>
<sequence>MIGSRGRVDVVLNVYTEDDAYRVRMVGVYQPGQSVPPIPPSAIRNVDRPSST</sequence>
<dbReference type="AlphaFoldDB" id="A0AB39MR15"/>
<name>A0AB39MR15_9ACTN</name>
<evidence type="ECO:0000313" key="1">
    <source>
        <dbReference type="EMBL" id="XDQ07474.1"/>
    </source>
</evidence>
<accession>A0AB39MR15</accession>
<dbReference type="EMBL" id="CP163431">
    <property type="protein sequence ID" value="XDQ07474.1"/>
    <property type="molecule type" value="Genomic_DNA"/>
</dbReference>